<keyword evidence="1" id="KW-0812">Transmembrane</keyword>
<proteinExistence type="predicted"/>
<organism evidence="2 3">
    <name type="scientific">Vallicoccus soli</name>
    <dbReference type="NCBI Taxonomy" id="2339232"/>
    <lineage>
        <taxon>Bacteria</taxon>
        <taxon>Bacillati</taxon>
        <taxon>Actinomycetota</taxon>
        <taxon>Actinomycetes</taxon>
        <taxon>Motilibacterales</taxon>
        <taxon>Vallicoccaceae</taxon>
        <taxon>Vallicoccus</taxon>
    </lineage>
</organism>
<gene>
    <name evidence="2" type="ORF">D5H78_08900</name>
</gene>
<evidence type="ECO:0000313" key="3">
    <source>
        <dbReference type="Proteomes" id="UP000265614"/>
    </source>
</evidence>
<dbReference type="RefSeq" id="WP_119950080.1">
    <property type="nucleotide sequence ID" value="NZ_QZEZ01000003.1"/>
</dbReference>
<comment type="caution">
    <text evidence="2">The sequence shown here is derived from an EMBL/GenBank/DDBJ whole genome shotgun (WGS) entry which is preliminary data.</text>
</comment>
<keyword evidence="1" id="KW-0472">Membrane</keyword>
<dbReference type="InterPro" id="IPR004316">
    <property type="entry name" value="SWEET_rpt"/>
</dbReference>
<feature type="transmembrane region" description="Helical" evidence="1">
    <location>
        <begin position="161"/>
        <end position="182"/>
    </location>
</feature>
<evidence type="ECO:0000313" key="2">
    <source>
        <dbReference type="EMBL" id="RJK96349.1"/>
    </source>
</evidence>
<dbReference type="EMBL" id="QZEZ01000003">
    <property type="protein sequence ID" value="RJK96349.1"/>
    <property type="molecule type" value="Genomic_DNA"/>
</dbReference>
<dbReference type="AlphaFoldDB" id="A0A3A3YXE8"/>
<protein>
    <recommendedName>
        <fullName evidence="4">PQ-loop repeat-containing protein</fullName>
    </recommendedName>
</protein>
<keyword evidence="1" id="KW-1133">Transmembrane helix</keyword>
<dbReference type="OrthoDB" id="5183257at2"/>
<evidence type="ECO:0008006" key="4">
    <source>
        <dbReference type="Google" id="ProtNLM"/>
    </source>
</evidence>
<feature type="transmembrane region" description="Helical" evidence="1">
    <location>
        <begin position="78"/>
        <end position="99"/>
    </location>
</feature>
<keyword evidence="3" id="KW-1185">Reference proteome</keyword>
<dbReference type="Proteomes" id="UP000265614">
    <property type="component" value="Unassembled WGS sequence"/>
</dbReference>
<reference evidence="2 3" key="1">
    <citation type="submission" date="2018-09" db="EMBL/GenBank/DDBJ databases">
        <title>YIM 75000 draft genome.</title>
        <authorList>
            <person name="Tang S."/>
            <person name="Feng Y."/>
        </authorList>
    </citation>
    <scope>NUCLEOTIDE SEQUENCE [LARGE SCALE GENOMIC DNA]</scope>
    <source>
        <strain evidence="2 3">YIM 75000</strain>
    </source>
</reference>
<sequence length="248" mass="24869">MLPPLDLPVALPALPPLVPVLGTLASALSMTCGLPQLWRTCGRGEVAGLPPARFWLGVAMSACWLVYGVVTLDPAQLVTNAVVGAMGVAQLVALLRLSAEARETASSYASGLAAWLGLVGAAAVSGGAGAVGLLGAVVGVGSTLPQLLHLLRERGADVSGISLPGLVATVACAATWAAYGALRGEAAVCVPAALQTGVHLWTLSLVAAARRAAQCRPETTSATLATVDVEPPLASSSRSAERYAAYSA</sequence>
<name>A0A3A3YXE8_9ACTN</name>
<dbReference type="Gene3D" id="1.20.1280.290">
    <property type="match status" value="2"/>
</dbReference>
<dbReference type="Pfam" id="PF03083">
    <property type="entry name" value="MtN3_slv"/>
    <property type="match status" value="1"/>
</dbReference>
<feature type="transmembrane region" description="Helical" evidence="1">
    <location>
        <begin position="111"/>
        <end position="141"/>
    </location>
</feature>
<feature type="transmembrane region" description="Helical" evidence="1">
    <location>
        <begin position="12"/>
        <end position="34"/>
    </location>
</feature>
<accession>A0A3A3YXE8</accession>
<dbReference type="GO" id="GO:0016020">
    <property type="term" value="C:membrane"/>
    <property type="evidence" value="ECO:0007669"/>
    <property type="project" value="InterPro"/>
</dbReference>
<evidence type="ECO:0000256" key="1">
    <source>
        <dbReference type="SAM" id="Phobius"/>
    </source>
</evidence>
<feature type="transmembrane region" description="Helical" evidence="1">
    <location>
        <begin position="54"/>
        <end position="72"/>
    </location>
</feature>